<evidence type="ECO:0000256" key="1">
    <source>
        <dbReference type="ARBA" id="ARBA00004370"/>
    </source>
</evidence>
<evidence type="ECO:0000256" key="3">
    <source>
        <dbReference type="ARBA" id="ARBA00022692"/>
    </source>
</evidence>
<organism evidence="8 9">
    <name type="scientific">Diceros bicornis minor</name>
    <name type="common">South-central black rhinoceros</name>
    <dbReference type="NCBI Taxonomy" id="77932"/>
    <lineage>
        <taxon>Eukaryota</taxon>
        <taxon>Metazoa</taxon>
        <taxon>Chordata</taxon>
        <taxon>Craniata</taxon>
        <taxon>Vertebrata</taxon>
        <taxon>Euteleostomi</taxon>
        <taxon>Mammalia</taxon>
        <taxon>Eutheria</taxon>
        <taxon>Laurasiatheria</taxon>
        <taxon>Perissodactyla</taxon>
        <taxon>Rhinocerotidae</taxon>
        <taxon>Diceros</taxon>
    </lineage>
</organism>
<dbReference type="GO" id="GO:0016197">
    <property type="term" value="P:endosomal transport"/>
    <property type="evidence" value="ECO:0007669"/>
    <property type="project" value="TreeGrafter"/>
</dbReference>
<feature type="region of interest" description="Disordered" evidence="7">
    <location>
        <begin position="337"/>
        <end position="390"/>
    </location>
</feature>
<feature type="compositionally biased region" description="Gly residues" evidence="7">
    <location>
        <begin position="289"/>
        <end position="302"/>
    </location>
</feature>
<feature type="compositionally biased region" description="Basic residues" evidence="7">
    <location>
        <begin position="379"/>
        <end position="390"/>
    </location>
</feature>
<dbReference type="GO" id="GO:0097750">
    <property type="term" value="P:endosome membrane tubulation"/>
    <property type="evidence" value="ECO:0007669"/>
    <property type="project" value="TreeGrafter"/>
</dbReference>
<dbReference type="GO" id="GO:0012505">
    <property type="term" value="C:endomembrane system"/>
    <property type="evidence" value="ECO:0007669"/>
    <property type="project" value="TreeGrafter"/>
</dbReference>
<dbReference type="AlphaFoldDB" id="A0A7J7EQH7"/>
<dbReference type="GO" id="GO:0016020">
    <property type="term" value="C:membrane"/>
    <property type="evidence" value="ECO:0007669"/>
    <property type="project" value="UniProtKB-SubCell"/>
</dbReference>
<dbReference type="EMBL" id="JACDTQ010002496">
    <property type="protein sequence ID" value="KAF5917967.1"/>
    <property type="molecule type" value="Genomic_DNA"/>
</dbReference>
<comment type="caution">
    <text evidence="8">The sequence shown here is derived from an EMBL/GenBank/DDBJ whole genome shotgun (WGS) entry which is preliminary data.</text>
</comment>
<dbReference type="GO" id="GO:0090148">
    <property type="term" value="P:membrane fission"/>
    <property type="evidence" value="ECO:0007669"/>
    <property type="project" value="TreeGrafter"/>
</dbReference>
<evidence type="ECO:0000256" key="7">
    <source>
        <dbReference type="SAM" id="MobiDB-lite"/>
    </source>
</evidence>
<proteinExistence type="inferred from homology"/>
<dbReference type="PANTHER" id="PTHR17613">
    <property type="entry name" value="CEREBRAL PROTEIN-11-RELATED"/>
    <property type="match status" value="1"/>
</dbReference>
<comment type="similarity">
    <text evidence="2">Belongs to the TEX28 family.</text>
</comment>
<accession>A0A7J7EQH7</accession>
<feature type="compositionally biased region" description="Low complexity" evidence="7">
    <location>
        <begin position="269"/>
        <end position="288"/>
    </location>
</feature>
<keyword evidence="4" id="KW-1133">Transmembrane helix</keyword>
<evidence type="ECO:0000256" key="4">
    <source>
        <dbReference type="ARBA" id="ARBA00022989"/>
    </source>
</evidence>
<reference evidence="8 9" key="1">
    <citation type="journal article" date="2020" name="Mol. Biol. Evol.">
        <title>Interspecific Gene Flow and the Evolution of Specialization in Black and White Rhinoceros.</title>
        <authorList>
            <person name="Moodley Y."/>
            <person name="Westbury M.V."/>
            <person name="Russo I.M."/>
            <person name="Gopalakrishnan S."/>
            <person name="Rakotoarivelo A."/>
            <person name="Olsen R.A."/>
            <person name="Prost S."/>
            <person name="Tunstall T."/>
            <person name="Ryder O.A."/>
            <person name="Dalen L."/>
            <person name="Bruford M.W."/>
        </authorList>
    </citation>
    <scope>NUCLEOTIDE SEQUENCE [LARGE SCALE GENOMIC DNA]</scope>
    <source>
        <strain evidence="8">SBR-YM</strain>
        <tissue evidence="8">Skin</tissue>
    </source>
</reference>
<keyword evidence="5" id="KW-0175">Coiled coil</keyword>
<keyword evidence="6" id="KW-0472">Membrane</keyword>
<evidence type="ECO:0000313" key="8">
    <source>
        <dbReference type="EMBL" id="KAF5917967.1"/>
    </source>
</evidence>
<evidence type="ECO:0000313" key="9">
    <source>
        <dbReference type="Proteomes" id="UP000551758"/>
    </source>
</evidence>
<evidence type="ECO:0000256" key="5">
    <source>
        <dbReference type="ARBA" id="ARBA00023054"/>
    </source>
</evidence>
<keyword evidence="3" id="KW-0812">Transmembrane</keyword>
<name>A0A7J7EQH7_DICBM</name>
<dbReference type="GO" id="GO:0140285">
    <property type="term" value="P:endosome fission"/>
    <property type="evidence" value="ECO:0007669"/>
    <property type="project" value="TreeGrafter"/>
</dbReference>
<keyword evidence="9" id="KW-1185">Reference proteome</keyword>
<dbReference type="Proteomes" id="UP000551758">
    <property type="component" value="Unassembled WGS sequence"/>
</dbReference>
<dbReference type="PANTHER" id="PTHR17613:SF11">
    <property type="entry name" value="TRANSMEMBRANE AND COILED-COIL DOMAINS PROTEIN 1"/>
    <property type="match status" value="1"/>
</dbReference>
<comment type="subcellular location">
    <subcellularLocation>
        <location evidence="1">Membrane</location>
    </subcellularLocation>
</comment>
<evidence type="ECO:0000256" key="6">
    <source>
        <dbReference type="ARBA" id="ARBA00023136"/>
    </source>
</evidence>
<feature type="region of interest" description="Disordered" evidence="7">
    <location>
        <begin position="250"/>
        <end position="307"/>
    </location>
</feature>
<evidence type="ECO:0000256" key="2">
    <source>
        <dbReference type="ARBA" id="ARBA00008108"/>
    </source>
</evidence>
<dbReference type="InterPro" id="IPR019394">
    <property type="entry name" value="TEX28/TMCC"/>
</dbReference>
<gene>
    <name evidence="8" type="ORF">HPG69_019773</name>
</gene>
<dbReference type="Pfam" id="PF10267">
    <property type="entry name" value="Tmemb_cc2"/>
    <property type="match status" value="1"/>
</dbReference>
<protein>
    <submittedName>
        <fullName evidence="8">Uncharacterized protein</fullName>
    </submittedName>
</protein>
<sequence>MAALIQAGQPRSSSLIDASAGSAVMEIACVAAPLSSIAQTFSAVATSTDGSIHTDSMDGTPDAQCTKAATAHVFEKKNQKSTQIIFQLQKKVEHYHWKFWELEQNGIPWQPQDIFRDIHQGLKDVGAKVTGFSESIVDIVQGELFSFSRTHSMVGATVSKPRGIISFVQNKFDSENIYTELLIMGLRIKFQILTLLQSAESSLSSAPGASALLPARGGRSGAWPGSLSGVLAASCRLCVPDTLDRGRLRVPNRAACPGDPDVPRLRARTPAPLQASSPSPARPAAPGAGTAGAGRARAGGGLATEPPFLGSAAAARAQLPPERAPSRGERGPVLFLRASRRSGSCPRARNQETGNWSTGRRHSAGTERALPGRCSREPTRHRRPPRRQGF</sequence>